<accession>A0A9D7S5G9</accession>
<dbReference type="EMBL" id="JADKFW010000004">
    <property type="protein sequence ID" value="MBK9716058.1"/>
    <property type="molecule type" value="Genomic_DNA"/>
</dbReference>
<keyword evidence="1" id="KW-0472">Membrane</keyword>
<protein>
    <submittedName>
        <fullName evidence="3">Uncharacterized protein</fullName>
    </submittedName>
</protein>
<name>A0A9D7S5G9_9BACT</name>
<reference evidence="3 4" key="1">
    <citation type="submission" date="2020-10" db="EMBL/GenBank/DDBJ databases">
        <title>Connecting structure to function with the recovery of over 1000 high-quality activated sludge metagenome-assembled genomes encoding full-length rRNA genes using long-read sequencing.</title>
        <authorList>
            <person name="Singleton C.M."/>
            <person name="Petriglieri F."/>
            <person name="Kristensen J.M."/>
            <person name="Kirkegaard R.H."/>
            <person name="Michaelsen T.Y."/>
            <person name="Andersen M.H."/>
            <person name="Karst S.M."/>
            <person name="Dueholm M.S."/>
            <person name="Nielsen P.H."/>
            <person name="Albertsen M."/>
        </authorList>
    </citation>
    <scope>NUCLEOTIDE SEQUENCE [LARGE SCALE GENOMIC DNA]</scope>
    <source>
        <strain evidence="3">Ribe_18-Q3-R11-54_BAT3C.373</strain>
    </source>
</reference>
<sequence length="436" mass="50858">MSIRSVLLLIFIRLCFMQSMHAQVDFKQSLDSTFMFIGDQQILTQKSKSLEFQVDPLAYVDTLSWMEILEKGSWQQLPDKSYERKIRFTVFDSGQYLIPAFNIYYRNDSVVSNPLQLDVSFVPDSLQELRPIKDIIETDAPNYFPYYLIGGILVLAGMLFLLYLFFKADSISPGTIEYKIQETALQKALRNLDELNSLKLWQQGEIKIYYDRLTDIVRKYISDAFYLPALESTTEELIEKMTHSGMDYKHLQDLKIALKEIDLVKFANLHLDISKHQHHLDFMRMFMESNDSIGRMLDVQNKKTFEKILGSELASQFENPQEEVPRNLLDLIGPLGEKEFVLISGLVNKNTFSLPKQWVLLHERKVGQLFRWHKNLVDKTDQPALRVILIVMALPFIAVFLPFLMIIAFWKNERLIQSGLFGLSKQQKLILNYKEL</sequence>
<gene>
    <name evidence="3" type="ORF">IPO85_00765</name>
</gene>
<keyword evidence="1" id="KW-0812">Transmembrane</keyword>
<keyword evidence="2" id="KW-0732">Signal</keyword>
<feature type="chain" id="PRO_5038604046" evidence="2">
    <location>
        <begin position="23"/>
        <end position="436"/>
    </location>
</feature>
<organism evidence="3 4">
    <name type="scientific">Candidatus Defluviibacterium haderslevense</name>
    <dbReference type="NCBI Taxonomy" id="2981993"/>
    <lineage>
        <taxon>Bacteria</taxon>
        <taxon>Pseudomonadati</taxon>
        <taxon>Bacteroidota</taxon>
        <taxon>Saprospiria</taxon>
        <taxon>Saprospirales</taxon>
        <taxon>Saprospiraceae</taxon>
        <taxon>Candidatus Defluviibacterium</taxon>
    </lineage>
</organism>
<feature type="transmembrane region" description="Helical" evidence="1">
    <location>
        <begin position="144"/>
        <end position="166"/>
    </location>
</feature>
<dbReference type="Proteomes" id="UP000808349">
    <property type="component" value="Unassembled WGS sequence"/>
</dbReference>
<comment type="caution">
    <text evidence="3">The sequence shown here is derived from an EMBL/GenBank/DDBJ whole genome shotgun (WGS) entry which is preliminary data.</text>
</comment>
<proteinExistence type="predicted"/>
<keyword evidence="1" id="KW-1133">Transmembrane helix</keyword>
<feature type="transmembrane region" description="Helical" evidence="1">
    <location>
        <begin position="384"/>
        <end position="410"/>
    </location>
</feature>
<evidence type="ECO:0000256" key="1">
    <source>
        <dbReference type="SAM" id="Phobius"/>
    </source>
</evidence>
<evidence type="ECO:0000313" key="4">
    <source>
        <dbReference type="Proteomes" id="UP000808349"/>
    </source>
</evidence>
<evidence type="ECO:0000313" key="3">
    <source>
        <dbReference type="EMBL" id="MBK9716058.1"/>
    </source>
</evidence>
<dbReference type="AlphaFoldDB" id="A0A9D7S5G9"/>
<feature type="signal peptide" evidence="2">
    <location>
        <begin position="1"/>
        <end position="22"/>
    </location>
</feature>
<evidence type="ECO:0000256" key="2">
    <source>
        <dbReference type="SAM" id="SignalP"/>
    </source>
</evidence>